<dbReference type="InterPro" id="IPR016181">
    <property type="entry name" value="Acyl_CoA_acyltransferase"/>
</dbReference>
<organism evidence="2 3">
    <name type="scientific">Anaerotignum lactatifermentans DSM 14214</name>
    <dbReference type="NCBI Taxonomy" id="1121323"/>
    <lineage>
        <taxon>Bacteria</taxon>
        <taxon>Bacillati</taxon>
        <taxon>Bacillota</taxon>
        <taxon>Clostridia</taxon>
        <taxon>Lachnospirales</taxon>
        <taxon>Anaerotignaceae</taxon>
        <taxon>Anaerotignum</taxon>
    </lineage>
</organism>
<gene>
    <name evidence="2" type="ORF">SAMN02745138_02891</name>
</gene>
<dbReference type="InterPro" id="IPR000182">
    <property type="entry name" value="GNAT_dom"/>
</dbReference>
<accession>A0A1M6XZE4</accession>
<dbReference type="PANTHER" id="PTHR43305">
    <property type="entry name" value="FAMILY N-ACETYLTRANSFERASE, PUTATIVE (AFU_ORTHOLOGUE AFUA_2G01380)-RELATED"/>
    <property type="match status" value="1"/>
</dbReference>
<name>A0A1M6XZE4_9FIRM</name>
<proteinExistence type="predicted"/>
<dbReference type="EMBL" id="FRAH01000068">
    <property type="protein sequence ID" value="SHL11380.1"/>
    <property type="molecule type" value="Genomic_DNA"/>
</dbReference>
<dbReference type="SUPFAM" id="SSF55729">
    <property type="entry name" value="Acyl-CoA N-acyltransferases (Nat)"/>
    <property type="match status" value="1"/>
</dbReference>
<dbReference type="Pfam" id="PF00583">
    <property type="entry name" value="Acetyltransf_1"/>
    <property type="match status" value="1"/>
</dbReference>
<keyword evidence="3" id="KW-1185">Reference proteome</keyword>
<dbReference type="PROSITE" id="PS51186">
    <property type="entry name" value="GNAT"/>
    <property type="match status" value="1"/>
</dbReference>
<evidence type="ECO:0000313" key="2">
    <source>
        <dbReference type="EMBL" id="SHL11380.1"/>
    </source>
</evidence>
<dbReference type="CDD" id="cd04301">
    <property type="entry name" value="NAT_SF"/>
    <property type="match status" value="1"/>
</dbReference>
<feature type="domain" description="N-acetyltransferase" evidence="1">
    <location>
        <begin position="13"/>
        <end position="161"/>
    </location>
</feature>
<evidence type="ECO:0000259" key="1">
    <source>
        <dbReference type="PROSITE" id="PS51186"/>
    </source>
</evidence>
<dbReference type="RefSeq" id="WP_072852942.1">
    <property type="nucleotide sequence ID" value="NZ_FRAH01000068.1"/>
</dbReference>
<dbReference type="OrthoDB" id="67353at2"/>
<dbReference type="PANTHER" id="PTHR43305:SF1">
    <property type="entry name" value="FAMILY N-ACETYLTRANSFERASE, PUTATIVE (AFU_ORTHOLOGUE AFUA_2G01380)-RELATED"/>
    <property type="match status" value="1"/>
</dbReference>
<sequence>MSLTICPAYDRPEEVKALFLEYTDFLLKADPSFAAFLELQNYDRELDHLEEKYGMPKGRLYLALVDDAIAGCIALRPLSDTECELKRLYVKDAFRGQGIAEHLVEKLIDDAREMGYDAMLLDTLPFLKGALHLYAKLGFQEIPPYNNSPMETSIFLKLDLHQ</sequence>
<dbReference type="AlphaFoldDB" id="A0A1M6XZE4"/>
<evidence type="ECO:0000313" key="3">
    <source>
        <dbReference type="Proteomes" id="UP000183975"/>
    </source>
</evidence>
<dbReference type="Proteomes" id="UP000183975">
    <property type="component" value="Unassembled WGS sequence"/>
</dbReference>
<dbReference type="Gene3D" id="3.40.630.30">
    <property type="match status" value="1"/>
</dbReference>
<dbReference type="GO" id="GO:0016747">
    <property type="term" value="F:acyltransferase activity, transferring groups other than amino-acyl groups"/>
    <property type="evidence" value="ECO:0007669"/>
    <property type="project" value="InterPro"/>
</dbReference>
<protein>
    <submittedName>
        <fullName evidence="2">Acetyltransferase (GNAT) family protein</fullName>
    </submittedName>
</protein>
<keyword evidence="2" id="KW-0808">Transferase</keyword>
<reference evidence="2 3" key="1">
    <citation type="submission" date="2016-11" db="EMBL/GenBank/DDBJ databases">
        <authorList>
            <person name="Jaros S."/>
            <person name="Januszkiewicz K."/>
            <person name="Wedrychowicz H."/>
        </authorList>
    </citation>
    <scope>NUCLEOTIDE SEQUENCE [LARGE SCALE GENOMIC DNA]</scope>
    <source>
        <strain evidence="2 3">DSM 14214</strain>
    </source>
</reference>
<dbReference type="InterPro" id="IPR052777">
    <property type="entry name" value="Acetyltransferase_Enz"/>
</dbReference>